<evidence type="ECO:0000256" key="4">
    <source>
        <dbReference type="SAM" id="MobiDB-lite"/>
    </source>
</evidence>
<dbReference type="Pfam" id="PF00560">
    <property type="entry name" value="LRR_1"/>
    <property type="match status" value="1"/>
</dbReference>
<keyword evidence="2" id="KW-0433">Leucine-rich repeat</keyword>
<dbReference type="SUPFAM" id="SSF52058">
    <property type="entry name" value="L domain-like"/>
    <property type="match status" value="1"/>
</dbReference>
<evidence type="ECO:0000313" key="5">
    <source>
        <dbReference type="EMBL" id="CAE0495807.1"/>
    </source>
</evidence>
<dbReference type="EMBL" id="HBIP01018429">
    <property type="protein sequence ID" value="CAE0495807.1"/>
    <property type="molecule type" value="Transcribed_RNA"/>
</dbReference>
<keyword evidence="3" id="KW-0677">Repeat</keyword>
<feature type="compositionally biased region" description="Basic and acidic residues" evidence="4">
    <location>
        <begin position="590"/>
        <end position="606"/>
    </location>
</feature>
<dbReference type="InterPro" id="IPR003591">
    <property type="entry name" value="Leu-rich_rpt_typical-subtyp"/>
</dbReference>
<feature type="region of interest" description="Disordered" evidence="4">
    <location>
        <begin position="566"/>
        <end position="612"/>
    </location>
</feature>
<dbReference type="GO" id="GO:0005930">
    <property type="term" value="C:axoneme"/>
    <property type="evidence" value="ECO:0007669"/>
    <property type="project" value="UniProtKB-SubCell"/>
</dbReference>
<name>A0A7S3QX89_DUNTE</name>
<dbReference type="InterPro" id="IPR032675">
    <property type="entry name" value="LRR_dom_sf"/>
</dbReference>
<accession>A0A7S3QX89</accession>
<organism evidence="5">
    <name type="scientific">Dunaliella tertiolecta</name>
    <name type="common">Green alga</name>
    <dbReference type="NCBI Taxonomy" id="3047"/>
    <lineage>
        <taxon>Eukaryota</taxon>
        <taxon>Viridiplantae</taxon>
        <taxon>Chlorophyta</taxon>
        <taxon>core chlorophytes</taxon>
        <taxon>Chlorophyceae</taxon>
        <taxon>CS clade</taxon>
        <taxon>Chlamydomonadales</taxon>
        <taxon>Dunaliellaceae</taxon>
        <taxon>Dunaliella</taxon>
    </lineage>
</organism>
<gene>
    <name evidence="5" type="ORF">DTER00134_LOCUS10880</name>
</gene>
<feature type="region of interest" description="Disordered" evidence="4">
    <location>
        <begin position="686"/>
        <end position="717"/>
    </location>
</feature>
<dbReference type="InterPro" id="IPR001611">
    <property type="entry name" value="Leu-rich_rpt"/>
</dbReference>
<evidence type="ECO:0000256" key="2">
    <source>
        <dbReference type="ARBA" id="ARBA00022614"/>
    </source>
</evidence>
<evidence type="ECO:0000256" key="3">
    <source>
        <dbReference type="ARBA" id="ARBA00022737"/>
    </source>
</evidence>
<feature type="region of interest" description="Disordered" evidence="4">
    <location>
        <begin position="347"/>
        <end position="457"/>
    </location>
</feature>
<dbReference type="PANTHER" id="PTHR45973">
    <property type="entry name" value="PROTEIN PHOSPHATASE 1 REGULATORY SUBUNIT SDS22-RELATED"/>
    <property type="match status" value="1"/>
</dbReference>
<dbReference type="InterPro" id="IPR050576">
    <property type="entry name" value="Cilia_flagella_integrity"/>
</dbReference>
<reference evidence="5" key="1">
    <citation type="submission" date="2021-01" db="EMBL/GenBank/DDBJ databases">
        <authorList>
            <person name="Corre E."/>
            <person name="Pelletier E."/>
            <person name="Niang G."/>
            <person name="Scheremetjew M."/>
            <person name="Finn R."/>
            <person name="Kale V."/>
            <person name="Holt S."/>
            <person name="Cochrane G."/>
            <person name="Meng A."/>
            <person name="Brown T."/>
            <person name="Cohen L."/>
        </authorList>
    </citation>
    <scope>NUCLEOTIDE SEQUENCE</scope>
    <source>
        <strain evidence="5">CCMP1320</strain>
    </source>
</reference>
<dbReference type="SMART" id="SM00369">
    <property type="entry name" value="LRR_TYP"/>
    <property type="match status" value="4"/>
</dbReference>
<proteinExistence type="predicted"/>
<dbReference type="Gene3D" id="3.80.10.10">
    <property type="entry name" value="Ribonuclease Inhibitor"/>
    <property type="match status" value="2"/>
</dbReference>
<sequence>MVMHKNTQIGSICQASYSVKECKDNKCATLNLSSCEIKSIPEELRAKSLETHLHALNLSSNPLCQLEPCDHFLPTSLRELHLSGCSLRSLPNSLTRLARLQRFFAGANLLSNADVLFRLPSLQHAGLSFNRIEALPRELLPSCTSLLSLDISHNSMTSLGQTFASIQALPNLQVLGLLGNPIYLLPNYLARLQEEIAPRLVYLNGQKLDAVSAIRPQGASHIPRTHSSIRVRQAAVSSDAARTGYNEKTSAGGNALQLGATGGDTNLRIELKNLTLGGAPDPFASLHKLWADELAAAQASGQPATFTLLPPPQPVVYHFELSTFEEEGALGCSSAAEDGAYQQGVQHAGYEGGSSSVPLDRKDASAHGSPDHGIGGKRGDRGRPSPPRSPLGNGHAGGNQAGGNLQPSEERSALAQTQAHPEIQARDAQEGCESPSLSSKSDQGGGSVAGGSPHGSSTAITLASIPLVFLPPEAPVPEQDAAPKGKGAAAKGKPLPPRPLIKPGKGGRGEVPEEQPKLERGCLQAVLPLKANVACRNWLRNGIQLRLYCTRLEAVLTPEALQEQQQQELEVHSEAAQPQKGKGKGMRPVSSEKNRDRPKSGKKDVQEPPAVDMSKYNIVSRTELLGLGTLRAGSSLLKGTDTVYETVTFIPEPALWDAQGMRMALEDPRHSTEAVAELEASLTLHAPMPPMPILPVATPPEKSGRKSPMANSPARSK</sequence>
<dbReference type="AlphaFoldDB" id="A0A7S3QX89"/>
<comment type="subcellular location">
    <subcellularLocation>
        <location evidence="1">Cytoplasm</location>
        <location evidence="1">Cytoskeleton</location>
        <location evidence="1">Cilium axoneme</location>
    </subcellularLocation>
</comment>
<dbReference type="Pfam" id="PF13855">
    <property type="entry name" value="LRR_8"/>
    <property type="match status" value="1"/>
</dbReference>
<feature type="region of interest" description="Disordered" evidence="4">
    <location>
        <begin position="474"/>
        <end position="515"/>
    </location>
</feature>
<feature type="compositionally biased region" description="Low complexity" evidence="4">
    <location>
        <begin position="482"/>
        <end position="493"/>
    </location>
</feature>
<evidence type="ECO:0000256" key="1">
    <source>
        <dbReference type="ARBA" id="ARBA00004430"/>
    </source>
</evidence>
<feature type="compositionally biased region" description="Gly residues" evidence="4">
    <location>
        <begin position="443"/>
        <end position="453"/>
    </location>
</feature>
<dbReference type="PANTHER" id="PTHR45973:SF35">
    <property type="entry name" value="LEUCINE-RICH REPEAT-CONTAINING PROTEIN 43"/>
    <property type="match status" value="1"/>
</dbReference>
<protein>
    <submittedName>
        <fullName evidence="5">Uncharacterized protein</fullName>
    </submittedName>
</protein>